<sequence length="194" mass="22073">MSRKISIPYKEIMAKYQTGQYSISQLAKEYNVAKGGLSKYIKENNVRINERATQAVNALNKGFSTLEKIINERDLKINERPKETQNTELIEYQSNNTLIVNEVIEIVKKKNPQFANIFQNLSGKILKISNDLLDSGITDTKDLKNITSAMKDINDTLQVIPKPPAFAQQININKEVNNNNKEFVKTIEVEIVSK</sequence>
<evidence type="ECO:0000313" key="2">
    <source>
        <dbReference type="Proteomes" id="UP000029870"/>
    </source>
</evidence>
<evidence type="ECO:0000313" key="1">
    <source>
        <dbReference type="EMBL" id="TLE05286.1"/>
    </source>
</evidence>
<dbReference type="EMBL" id="JRPH02000008">
    <property type="protein sequence ID" value="TLE05286.1"/>
    <property type="molecule type" value="Genomic_DNA"/>
</dbReference>
<comment type="caution">
    <text evidence="1">The sequence shown here is derived from an EMBL/GenBank/DDBJ whole genome shotgun (WGS) entry which is preliminary data.</text>
</comment>
<name>A0A6D2C8V5_9HELI</name>
<protein>
    <recommendedName>
        <fullName evidence="3">HTH psq-type domain-containing protein</fullName>
    </recommendedName>
</protein>
<dbReference type="GeneID" id="60657444"/>
<evidence type="ECO:0008006" key="3">
    <source>
        <dbReference type="Google" id="ProtNLM"/>
    </source>
</evidence>
<gene>
    <name evidence="1" type="ORF">LS77_003465</name>
</gene>
<dbReference type="AlphaFoldDB" id="A0A6D2C8V5"/>
<dbReference type="Proteomes" id="UP000029870">
    <property type="component" value="Unassembled WGS sequence"/>
</dbReference>
<proteinExistence type="predicted"/>
<organism evidence="1 2">
    <name type="scientific">Helicobacter bilis</name>
    <dbReference type="NCBI Taxonomy" id="37372"/>
    <lineage>
        <taxon>Bacteria</taxon>
        <taxon>Pseudomonadati</taxon>
        <taxon>Campylobacterota</taxon>
        <taxon>Epsilonproteobacteria</taxon>
        <taxon>Campylobacterales</taxon>
        <taxon>Helicobacteraceae</taxon>
        <taxon>Helicobacter</taxon>
    </lineage>
</organism>
<accession>A0A6D2C8V5</accession>
<dbReference type="RefSeq" id="WP_004088712.1">
    <property type="nucleotide sequence ID" value="NZ_JAERIZ010000135.1"/>
</dbReference>
<reference evidence="1 2" key="1">
    <citation type="journal article" date="2014" name="Genome Announc.">
        <title>Draft genome sequences of eight enterohepatic helicobacter species isolated from both laboratory and wild rodents.</title>
        <authorList>
            <person name="Sheh A."/>
            <person name="Shen Z."/>
            <person name="Fox J.G."/>
        </authorList>
    </citation>
    <scope>NUCLEOTIDE SEQUENCE [LARGE SCALE GENOMIC DNA]</scope>
    <source>
        <strain evidence="1 2">Missouri</strain>
    </source>
</reference>